<feature type="compositionally biased region" description="Basic and acidic residues" evidence="1">
    <location>
        <begin position="289"/>
        <end position="299"/>
    </location>
</feature>
<reference evidence="2 3" key="1">
    <citation type="journal article" date="2015" name="Genome Biol.">
        <title>Comparative genomics of Steinernema reveals deeply conserved gene regulatory networks.</title>
        <authorList>
            <person name="Dillman A.R."/>
            <person name="Macchietto M."/>
            <person name="Porter C.F."/>
            <person name="Rogers A."/>
            <person name="Williams B."/>
            <person name="Antoshechkin I."/>
            <person name="Lee M.M."/>
            <person name="Goodwin Z."/>
            <person name="Lu X."/>
            <person name="Lewis E.E."/>
            <person name="Goodrich-Blair H."/>
            <person name="Stock S.P."/>
            <person name="Adams B.J."/>
            <person name="Sternberg P.W."/>
            <person name="Mortazavi A."/>
        </authorList>
    </citation>
    <scope>NUCLEOTIDE SEQUENCE [LARGE SCALE GENOMIC DNA]</scope>
    <source>
        <strain evidence="2 3">ALL</strain>
    </source>
</reference>
<feature type="compositionally biased region" description="Acidic residues" evidence="1">
    <location>
        <begin position="214"/>
        <end position="226"/>
    </location>
</feature>
<feature type="compositionally biased region" description="Basic residues" evidence="1">
    <location>
        <begin position="548"/>
        <end position="558"/>
    </location>
</feature>
<feature type="region of interest" description="Disordered" evidence="1">
    <location>
        <begin position="289"/>
        <end position="328"/>
    </location>
</feature>
<accession>A0A4U5M3E0</accession>
<keyword evidence="3" id="KW-1185">Reference proteome</keyword>
<dbReference type="Proteomes" id="UP000298663">
    <property type="component" value="Unassembled WGS sequence"/>
</dbReference>
<evidence type="ECO:0000313" key="2">
    <source>
        <dbReference type="EMBL" id="TKR63260.1"/>
    </source>
</evidence>
<dbReference type="EMBL" id="AZBU02000010">
    <property type="protein sequence ID" value="TKR63260.1"/>
    <property type="molecule type" value="Genomic_DNA"/>
</dbReference>
<evidence type="ECO:0000256" key="1">
    <source>
        <dbReference type="SAM" id="MobiDB-lite"/>
    </source>
</evidence>
<protein>
    <submittedName>
        <fullName evidence="2">Uncharacterized protein</fullName>
    </submittedName>
</protein>
<reference evidence="2 3" key="2">
    <citation type="journal article" date="2019" name="G3 (Bethesda)">
        <title>Hybrid Assembly of the Genome of the Entomopathogenic Nematode Steinernema carpocapsae Identifies the X-Chromosome.</title>
        <authorList>
            <person name="Serra L."/>
            <person name="Macchietto M."/>
            <person name="Macias-Munoz A."/>
            <person name="McGill C.J."/>
            <person name="Rodriguez I.M."/>
            <person name="Rodriguez B."/>
            <person name="Murad R."/>
            <person name="Mortazavi A."/>
        </authorList>
    </citation>
    <scope>NUCLEOTIDE SEQUENCE [LARGE SCALE GENOMIC DNA]</scope>
    <source>
        <strain evidence="2 3">ALL</strain>
    </source>
</reference>
<feature type="region of interest" description="Disordered" evidence="1">
    <location>
        <begin position="470"/>
        <end position="567"/>
    </location>
</feature>
<gene>
    <name evidence="2" type="ORF">L596_027109</name>
</gene>
<feature type="region of interest" description="Disordered" evidence="1">
    <location>
        <begin position="214"/>
        <end position="233"/>
    </location>
</feature>
<sequence length="567" mass="62379">MGIKGLRRGSELQSPAPAMDLQASVGSSLVAIAPRCRACDLVVCSCFNTTLRDWSLSDQGIQAGIAQVGVSGHNWLETLHFFGNIHQEGRIQVSVIAYSTSEIAIHQLTLWHSDTGTKNATVGSKFIEIRVPKLGNFHAFFSLNKRRRTCTWPPNEKRRRVASKIAWIARAVCVLYNSAMKPETSTGGVPILRNEAPSTHKIPVNLDPFYLADESDESDESDEGGEGGEGGEGPCDCASRYNLTIGQEDCNTITLLSQIEDHRPVQCPCTESSMGSCVAECDCLCEDRTEGAPRDPENNDEREEEGANEEPSANVLSSEAAPAEGSPFDAGIRRLVLPEQTSAALRSEGQIPGEREARGGRTRGQILLVVIDFEYICEDEVVDLWCVSSYLSRQESPPFPPSSTRLVCLDTHSSIPRRCSTSPPTLLAFTLKGRKPENELRSGRTRGRLLRARGRRRECRRGTRRRCLRLPPGLRRRNDEPRGTLSADLRSLETEAEEGEKRRGGGPKWPLRGPERVPGRARRHSSEENCVPIPHLRASQGESGAQRILRRTHGRHASGRGQGAALL</sequence>
<proteinExistence type="predicted"/>
<evidence type="ECO:0000313" key="3">
    <source>
        <dbReference type="Proteomes" id="UP000298663"/>
    </source>
</evidence>
<comment type="caution">
    <text evidence="2">The sequence shown here is derived from an EMBL/GenBank/DDBJ whole genome shotgun (WGS) entry which is preliminary data.</text>
</comment>
<dbReference type="AlphaFoldDB" id="A0A4U5M3E0"/>
<name>A0A4U5M3E0_STECR</name>
<organism evidence="2 3">
    <name type="scientific">Steinernema carpocapsae</name>
    <name type="common">Entomopathogenic nematode</name>
    <dbReference type="NCBI Taxonomy" id="34508"/>
    <lineage>
        <taxon>Eukaryota</taxon>
        <taxon>Metazoa</taxon>
        <taxon>Ecdysozoa</taxon>
        <taxon>Nematoda</taxon>
        <taxon>Chromadorea</taxon>
        <taxon>Rhabditida</taxon>
        <taxon>Tylenchina</taxon>
        <taxon>Panagrolaimomorpha</taxon>
        <taxon>Strongyloidoidea</taxon>
        <taxon>Steinernematidae</taxon>
        <taxon>Steinernema</taxon>
    </lineage>
</organism>